<accession>A0A6A5SZN1</accession>
<feature type="transmembrane region" description="Helical" evidence="2">
    <location>
        <begin position="344"/>
        <end position="363"/>
    </location>
</feature>
<evidence type="ECO:0000313" key="6">
    <source>
        <dbReference type="Proteomes" id="UP000800038"/>
    </source>
</evidence>
<evidence type="ECO:0000256" key="1">
    <source>
        <dbReference type="SAM" id="MobiDB-lite"/>
    </source>
</evidence>
<sequence>MFSLFLFILALVHTLPTSAEVSNEVRNCTCGFYDSQTGELFTDSIIAYFNETTRLPKDFIAEKWSRGYAKDWNALYREAADPANIRLNNSKSLQLLVQPSTEDHLVVGASLRTTRRDIQHGSFRALIKSPVRNKRGSAATMMWQYNETETTELSIMSTNKNSEAWVGTFVNHEFTTRNLGMNYTQLLEEPAANRNYTTMGGGLVNGSVDPWDYVEYRIDWTTDFINFYIGGNLTRQVLHKDNTGMPSVPSAFFFKHWSSGNQFSMEGPPARESVAEIGWIRMFFNSSSMNVDAREDFIARCPQPGGLPCSMDDIALRGSTSYSDVATESWKQTPPKSVRHMPTLWISISCVTCSALLLIHTFLRRIIPKINTDIHKPASVSPSISTMNPSEANAYVGESNDTSSNSSSKSIHKHGSADDLAIEKLEPNTGSPSLGGSTPKDGLSRHNSRIDHLAGLTAVCSLFVTLMHFGLTFVPAMVIPGAPYHQKSEYWAQKIIGPFLLNQMWLGVFFTTSARFLSAPYLRKGKIDDIAKAAVRRTPRLMIPVASIALIEYFLIDVGATSYLQYIPSLTWSTWPYVTRYQNFGQYVSEILELTFLIPNAVPHITLHFCTGVLWTIAVQLQGTWLVLLGVIVVYEIKTPWKRMCFYAFCLVNHWYAQSWGTYLWIGLILTDLDVSYDWKTYLHSRPRAYYPVMLFFCMCVATGFAVNLVPNWVEGLNINFATIERNIHPQPSTGERLGNTAQAGYPSYYEPRVNGLLFAGGMQAIVELSTSIQWLLSTPPFLIFFPHVFTIYLLHGLVFWTWGSWLMVFLAGRGFTYGINVIIVGVTSYGLLLLSLPIVTPLIEALGKDVTALVWMTAQEKSPPRRRTLFPFPEDIFTGRELNKLPGKEEADVETGQGKRTEGNGTLSSSHARDKGKAREKVEEHELHAFSTDERVTRISTS</sequence>
<feature type="transmembrane region" description="Helical" evidence="2">
    <location>
        <begin position="543"/>
        <end position="566"/>
    </location>
</feature>
<feature type="signal peptide" evidence="3">
    <location>
        <begin position="1"/>
        <end position="19"/>
    </location>
</feature>
<feature type="chain" id="PRO_5025519119" description="GH16 domain-containing protein" evidence="3">
    <location>
        <begin position="20"/>
        <end position="943"/>
    </location>
</feature>
<feature type="transmembrane region" description="Helical" evidence="2">
    <location>
        <begin position="646"/>
        <end position="669"/>
    </location>
</feature>
<dbReference type="InterPro" id="IPR000757">
    <property type="entry name" value="Beta-glucanase-like"/>
</dbReference>
<dbReference type="PROSITE" id="PS51762">
    <property type="entry name" value="GH16_2"/>
    <property type="match status" value="1"/>
</dbReference>
<evidence type="ECO:0000313" key="5">
    <source>
        <dbReference type="EMBL" id="KAF1945378.1"/>
    </source>
</evidence>
<keyword evidence="2" id="KW-0472">Membrane</keyword>
<feature type="compositionally biased region" description="Basic and acidic residues" evidence="1">
    <location>
        <begin position="912"/>
        <end position="943"/>
    </location>
</feature>
<evidence type="ECO:0000256" key="2">
    <source>
        <dbReference type="SAM" id="Phobius"/>
    </source>
</evidence>
<feature type="transmembrane region" description="Helical" evidence="2">
    <location>
        <begin position="499"/>
        <end position="522"/>
    </location>
</feature>
<dbReference type="GO" id="GO:0005975">
    <property type="term" value="P:carbohydrate metabolic process"/>
    <property type="evidence" value="ECO:0007669"/>
    <property type="project" value="InterPro"/>
</dbReference>
<keyword evidence="6" id="KW-1185">Reference proteome</keyword>
<name>A0A6A5SZN1_9PLEO</name>
<dbReference type="Proteomes" id="UP000800038">
    <property type="component" value="Unassembled WGS sequence"/>
</dbReference>
<dbReference type="GO" id="GO:0004553">
    <property type="term" value="F:hydrolase activity, hydrolyzing O-glycosyl compounds"/>
    <property type="evidence" value="ECO:0007669"/>
    <property type="project" value="InterPro"/>
</dbReference>
<feature type="compositionally biased region" description="Low complexity" evidence="1">
    <location>
        <begin position="399"/>
        <end position="409"/>
    </location>
</feature>
<dbReference type="Gene3D" id="2.60.120.200">
    <property type="match status" value="1"/>
</dbReference>
<keyword evidence="2" id="KW-0812">Transmembrane</keyword>
<feature type="transmembrane region" description="Helical" evidence="2">
    <location>
        <begin position="689"/>
        <end position="710"/>
    </location>
</feature>
<feature type="transmembrane region" description="Helical" evidence="2">
    <location>
        <begin position="613"/>
        <end position="634"/>
    </location>
</feature>
<feature type="compositionally biased region" description="Polar residues" evidence="1">
    <location>
        <begin position="380"/>
        <end position="391"/>
    </location>
</feature>
<dbReference type="InterPro" id="IPR013320">
    <property type="entry name" value="ConA-like_dom_sf"/>
</dbReference>
<feature type="region of interest" description="Disordered" evidence="1">
    <location>
        <begin position="888"/>
        <end position="943"/>
    </location>
</feature>
<feature type="transmembrane region" description="Helical" evidence="2">
    <location>
        <begin position="816"/>
        <end position="840"/>
    </location>
</feature>
<evidence type="ECO:0000259" key="4">
    <source>
        <dbReference type="PROSITE" id="PS51762"/>
    </source>
</evidence>
<reference evidence="5" key="1">
    <citation type="journal article" date="2020" name="Stud. Mycol.">
        <title>101 Dothideomycetes genomes: a test case for predicting lifestyles and emergence of pathogens.</title>
        <authorList>
            <person name="Haridas S."/>
            <person name="Albert R."/>
            <person name="Binder M."/>
            <person name="Bloem J."/>
            <person name="Labutti K."/>
            <person name="Salamov A."/>
            <person name="Andreopoulos B."/>
            <person name="Baker S."/>
            <person name="Barry K."/>
            <person name="Bills G."/>
            <person name="Bluhm B."/>
            <person name="Cannon C."/>
            <person name="Castanera R."/>
            <person name="Culley D."/>
            <person name="Daum C."/>
            <person name="Ezra D."/>
            <person name="Gonzalez J."/>
            <person name="Henrissat B."/>
            <person name="Kuo A."/>
            <person name="Liang C."/>
            <person name="Lipzen A."/>
            <person name="Lutzoni F."/>
            <person name="Magnuson J."/>
            <person name="Mondo S."/>
            <person name="Nolan M."/>
            <person name="Ohm R."/>
            <person name="Pangilinan J."/>
            <person name="Park H.-J."/>
            <person name="Ramirez L."/>
            <person name="Alfaro M."/>
            <person name="Sun H."/>
            <person name="Tritt A."/>
            <person name="Yoshinaga Y."/>
            <person name="Zwiers L.-H."/>
            <person name="Turgeon B."/>
            <person name="Goodwin S."/>
            <person name="Spatafora J."/>
            <person name="Crous P."/>
            <person name="Grigoriev I."/>
        </authorList>
    </citation>
    <scope>NUCLEOTIDE SEQUENCE</scope>
    <source>
        <strain evidence="5">CBS 161.51</strain>
    </source>
</reference>
<dbReference type="PANTHER" id="PTHR38121:SF2">
    <property type="entry name" value="ACYLTRANSFERASE 3 DOMAIN-CONTAINING PROTEIN"/>
    <property type="match status" value="1"/>
</dbReference>
<proteinExistence type="predicted"/>
<dbReference type="CDD" id="cd00413">
    <property type="entry name" value="Glyco_hydrolase_16"/>
    <property type="match status" value="1"/>
</dbReference>
<dbReference type="EMBL" id="ML976010">
    <property type="protein sequence ID" value="KAF1945378.1"/>
    <property type="molecule type" value="Genomic_DNA"/>
</dbReference>
<dbReference type="OrthoDB" id="25131at2759"/>
<dbReference type="SUPFAM" id="SSF49899">
    <property type="entry name" value="Concanavalin A-like lectins/glucanases"/>
    <property type="match status" value="1"/>
</dbReference>
<feature type="region of interest" description="Disordered" evidence="1">
    <location>
        <begin position="378"/>
        <end position="413"/>
    </location>
</feature>
<gene>
    <name evidence="5" type="ORF">EJ02DRAFT_396698</name>
</gene>
<protein>
    <recommendedName>
        <fullName evidence="4">GH16 domain-containing protein</fullName>
    </recommendedName>
</protein>
<keyword evidence="3" id="KW-0732">Signal</keyword>
<organism evidence="5 6">
    <name type="scientific">Clathrospora elynae</name>
    <dbReference type="NCBI Taxonomy" id="706981"/>
    <lineage>
        <taxon>Eukaryota</taxon>
        <taxon>Fungi</taxon>
        <taxon>Dikarya</taxon>
        <taxon>Ascomycota</taxon>
        <taxon>Pezizomycotina</taxon>
        <taxon>Dothideomycetes</taxon>
        <taxon>Pleosporomycetidae</taxon>
        <taxon>Pleosporales</taxon>
        <taxon>Diademaceae</taxon>
        <taxon>Clathrospora</taxon>
    </lineage>
</organism>
<dbReference type="PANTHER" id="PTHR38121">
    <property type="entry name" value="GH16 DOMAIN-CONTAINING PROTEIN"/>
    <property type="match status" value="1"/>
</dbReference>
<keyword evidence="2" id="KW-1133">Transmembrane helix</keyword>
<evidence type="ECO:0000256" key="3">
    <source>
        <dbReference type="SAM" id="SignalP"/>
    </source>
</evidence>
<feature type="transmembrane region" description="Helical" evidence="2">
    <location>
        <begin position="782"/>
        <end position="804"/>
    </location>
</feature>
<feature type="domain" description="GH16" evidence="4">
    <location>
        <begin position="16"/>
        <end position="288"/>
    </location>
</feature>
<dbReference type="AlphaFoldDB" id="A0A6A5SZN1"/>
<feature type="transmembrane region" description="Helical" evidence="2">
    <location>
        <begin position="453"/>
        <end position="479"/>
    </location>
</feature>